<evidence type="ECO:0000256" key="1">
    <source>
        <dbReference type="SAM" id="MobiDB-lite"/>
    </source>
</evidence>
<comment type="caution">
    <text evidence="2">The sequence shown here is derived from an EMBL/GenBank/DDBJ whole genome shotgun (WGS) entry which is preliminary data.</text>
</comment>
<name>A0A8S9R5X8_BRACR</name>
<organism evidence="2 3">
    <name type="scientific">Brassica cretica</name>
    <name type="common">Mustard</name>
    <dbReference type="NCBI Taxonomy" id="69181"/>
    <lineage>
        <taxon>Eukaryota</taxon>
        <taxon>Viridiplantae</taxon>
        <taxon>Streptophyta</taxon>
        <taxon>Embryophyta</taxon>
        <taxon>Tracheophyta</taxon>
        <taxon>Spermatophyta</taxon>
        <taxon>Magnoliopsida</taxon>
        <taxon>eudicotyledons</taxon>
        <taxon>Gunneridae</taxon>
        <taxon>Pentapetalae</taxon>
        <taxon>rosids</taxon>
        <taxon>malvids</taxon>
        <taxon>Brassicales</taxon>
        <taxon>Brassicaceae</taxon>
        <taxon>Brassiceae</taxon>
        <taxon>Brassica</taxon>
    </lineage>
</organism>
<dbReference type="EMBL" id="QGKX02000996">
    <property type="protein sequence ID" value="KAF3557131.1"/>
    <property type="molecule type" value="Genomic_DNA"/>
</dbReference>
<gene>
    <name evidence="2" type="ORF">F2Q69_00016280</name>
</gene>
<reference evidence="2" key="1">
    <citation type="submission" date="2019-12" db="EMBL/GenBank/DDBJ databases">
        <title>Genome sequencing and annotation of Brassica cretica.</title>
        <authorList>
            <person name="Studholme D.J."/>
            <person name="Sarris P."/>
        </authorList>
    </citation>
    <scope>NUCLEOTIDE SEQUENCE</scope>
    <source>
        <strain evidence="2">PFS-109/04</strain>
        <tissue evidence="2">Leaf</tissue>
    </source>
</reference>
<evidence type="ECO:0000313" key="2">
    <source>
        <dbReference type="EMBL" id="KAF3557131.1"/>
    </source>
</evidence>
<accession>A0A8S9R5X8</accession>
<feature type="compositionally biased region" description="Basic and acidic residues" evidence="1">
    <location>
        <begin position="1"/>
        <end position="17"/>
    </location>
</feature>
<sequence>MGYQPDDKHREDFDTGHAPRGFRFRQSTRGATNRLMWSDRNEGEGEDLGMDDVCANIWRFFRRRALTKKKTEMRRPRPDYPFLEP</sequence>
<protein>
    <submittedName>
        <fullName evidence="2">Uncharacterized protein</fullName>
    </submittedName>
</protein>
<feature type="region of interest" description="Disordered" evidence="1">
    <location>
        <begin position="1"/>
        <end position="22"/>
    </location>
</feature>
<evidence type="ECO:0000313" key="3">
    <source>
        <dbReference type="Proteomes" id="UP000712600"/>
    </source>
</evidence>
<proteinExistence type="predicted"/>
<dbReference type="AlphaFoldDB" id="A0A8S9R5X8"/>
<dbReference type="Proteomes" id="UP000712600">
    <property type="component" value="Unassembled WGS sequence"/>
</dbReference>